<accession>A0A8D4DZC5</accession>
<dbReference type="EMBL" id="CP003017">
    <property type="protein sequence ID" value="AEN91719.1"/>
    <property type="molecule type" value="Genomic_DNA"/>
</dbReference>
<proteinExistence type="predicted"/>
<evidence type="ECO:0000313" key="2">
    <source>
        <dbReference type="Proteomes" id="UP000001283"/>
    </source>
</evidence>
<name>A0A8D4DZC5_PRIMW</name>
<sequence length="46" mass="5598">MSNLKKIKNKERTREKALEKLALFCLKWKSSYKGLSKQFLKEYNKF</sequence>
<dbReference type="AlphaFoldDB" id="A0A8D4DZC5"/>
<protein>
    <submittedName>
        <fullName evidence="1">Uncharacterized protein</fullName>
    </submittedName>
</protein>
<gene>
    <name evidence="1" type="ORF">BMWSH_4841</name>
</gene>
<dbReference type="KEGG" id="bmh:BMWSH_4841"/>
<evidence type="ECO:0000313" key="1">
    <source>
        <dbReference type="EMBL" id="AEN91719.1"/>
    </source>
</evidence>
<dbReference type="Proteomes" id="UP000001283">
    <property type="component" value="Chromosome"/>
</dbReference>
<reference evidence="1 2" key="1">
    <citation type="journal article" date="2011" name="J. Bacteriol.">
        <title>Complete genome sequence of the industrial strain Bacillus megaterium WSH-002.</title>
        <authorList>
            <person name="Liu L."/>
            <person name="Li Y."/>
            <person name="Zhang J."/>
            <person name="Zou W."/>
            <person name="Zhou Z."/>
            <person name="Liu J."/>
            <person name="Li X."/>
            <person name="Wang L."/>
            <person name="Chen J."/>
        </authorList>
    </citation>
    <scope>NUCLEOTIDE SEQUENCE [LARGE SCALE GENOMIC DNA]</scope>
    <source>
        <strain evidence="1 2">WSH-002</strain>
    </source>
</reference>
<organism evidence="1 2">
    <name type="scientific">Priestia megaterium (strain WSH-002)</name>
    <name type="common">Bacillus megaterium</name>
    <dbReference type="NCBI Taxonomy" id="1006007"/>
    <lineage>
        <taxon>Bacteria</taxon>
        <taxon>Bacillati</taxon>
        <taxon>Bacillota</taxon>
        <taxon>Bacilli</taxon>
        <taxon>Bacillales</taxon>
        <taxon>Bacillaceae</taxon>
        <taxon>Priestia</taxon>
    </lineage>
</organism>